<dbReference type="AlphaFoldDB" id="A0A2T2XLH2"/>
<feature type="transmembrane region" description="Helical" evidence="1">
    <location>
        <begin position="20"/>
        <end position="42"/>
    </location>
</feature>
<accession>A0A2T2XLH2</accession>
<evidence type="ECO:0000256" key="1">
    <source>
        <dbReference type="SAM" id="Phobius"/>
    </source>
</evidence>
<proteinExistence type="predicted"/>
<feature type="transmembrane region" description="Helical" evidence="1">
    <location>
        <begin position="54"/>
        <end position="73"/>
    </location>
</feature>
<evidence type="ECO:0000313" key="2">
    <source>
        <dbReference type="EMBL" id="PSR35344.1"/>
    </source>
</evidence>
<dbReference type="Proteomes" id="UP000242972">
    <property type="component" value="Unassembled WGS sequence"/>
</dbReference>
<evidence type="ECO:0000313" key="3">
    <source>
        <dbReference type="Proteomes" id="UP000242972"/>
    </source>
</evidence>
<organism evidence="2 3">
    <name type="scientific">Sulfobacillus benefaciens</name>
    <dbReference type="NCBI Taxonomy" id="453960"/>
    <lineage>
        <taxon>Bacteria</taxon>
        <taxon>Bacillati</taxon>
        <taxon>Bacillota</taxon>
        <taxon>Clostridia</taxon>
        <taxon>Eubacteriales</taxon>
        <taxon>Clostridiales Family XVII. Incertae Sedis</taxon>
        <taxon>Sulfobacillus</taxon>
    </lineage>
</organism>
<comment type="caution">
    <text evidence="2">The sequence shown here is derived from an EMBL/GenBank/DDBJ whole genome shotgun (WGS) entry which is preliminary data.</text>
</comment>
<dbReference type="EMBL" id="PXYW01000002">
    <property type="protein sequence ID" value="PSR35344.1"/>
    <property type="molecule type" value="Genomic_DNA"/>
</dbReference>
<keyword evidence="1" id="KW-1133">Transmembrane helix</keyword>
<keyword evidence="1" id="KW-0472">Membrane</keyword>
<keyword evidence="1" id="KW-0812">Transmembrane</keyword>
<reference evidence="2 3" key="1">
    <citation type="journal article" date="2014" name="BMC Genomics">
        <title>Comparison of environmental and isolate Sulfobacillus genomes reveals diverse carbon, sulfur, nitrogen, and hydrogen metabolisms.</title>
        <authorList>
            <person name="Justice N.B."/>
            <person name="Norman A."/>
            <person name="Brown C.T."/>
            <person name="Singh A."/>
            <person name="Thomas B.C."/>
            <person name="Banfield J.F."/>
        </authorList>
    </citation>
    <scope>NUCLEOTIDE SEQUENCE [LARGE SCALE GENOMIC DNA]</scope>
    <source>
        <strain evidence="2">AMDSBA4</strain>
    </source>
</reference>
<name>A0A2T2XLH2_9FIRM</name>
<sequence>MQFSWISLAIADGELLAAMMGYHLPVVQGFLAALLSWSLFTLSRSVVKEISSPSKYYLGTLGVTIITGSLLWLTTTVM</sequence>
<gene>
    <name evidence="2" type="ORF">C7B46_01350</name>
</gene>
<protein>
    <submittedName>
        <fullName evidence="2">Uncharacterized protein</fullName>
    </submittedName>
</protein>